<keyword evidence="3" id="KW-0804">Transcription</keyword>
<feature type="domain" description="HTH araC/xylS-type" evidence="4">
    <location>
        <begin position="192"/>
        <end position="290"/>
    </location>
</feature>
<organism evidence="5 6">
    <name type="scientific">Blautia ammoniilytica</name>
    <dbReference type="NCBI Taxonomy" id="2981782"/>
    <lineage>
        <taxon>Bacteria</taxon>
        <taxon>Bacillati</taxon>
        <taxon>Bacillota</taxon>
        <taxon>Clostridia</taxon>
        <taxon>Lachnospirales</taxon>
        <taxon>Lachnospiraceae</taxon>
        <taxon>Blautia</taxon>
    </lineage>
</organism>
<dbReference type="PROSITE" id="PS01124">
    <property type="entry name" value="HTH_ARAC_FAMILY_2"/>
    <property type="match status" value="1"/>
</dbReference>
<dbReference type="SMART" id="SM00342">
    <property type="entry name" value="HTH_ARAC"/>
    <property type="match status" value="1"/>
</dbReference>
<dbReference type="Gene3D" id="2.60.120.10">
    <property type="entry name" value="Jelly Rolls"/>
    <property type="match status" value="1"/>
</dbReference>
<gene>
    <name evidence="5" type="ORF">OCV61_15400</name>
</gene>
<dbReference type="Pfam" id="PF02311">
    <property type="entry name" value="AraC_binding"/>
    <property type="match status" value="1"/>
</dbReference>
<evidence type="ECO:0000313" key="6">
    <source>
        <dbReference type="Proteomes" id="UP001652409"/>
    </source>
</evidence>
<dbReference type="PANTHER" id="PTHR43280:SF2">
    <property type="entry name" value="HTH-TYPE TRANSCRIPTIONAL REGULATOR EXSA"/>
    <property type="match status" value="1"/>
</dbReference>
<evidence type="ECO:0000259" key="4">
    <source>
        <dbReference type="PROSITE" id="PS01124"/>
    </source>
</evidence>
<evidence type="ECO:0000256" key="1">
    <source>
        <dbReference type="ARBA" id="ARBA00023015"/>
    </source>
</evidence>
<dbReference type="InterPro" id="IPR014710">
    <property type="entry name" value="RmlC-like_jellyroll"/>
</dbReference>
<comment type="caution">
    <text evidence="5">The sequence shown here is derived from an EMBL/GenBank/DDBJ whole genome shotgun (WGS) entry which is preliminary data.</text>
</comment>
<dbReference type="RefSeq" id="WP_158422561.1">
    <property type="nucleotide sequence ID" value="NZ_JAOQJL010000039.1"/>
</dbReference>
<dbReference type="Gene3D" id="1.10.10.60">
    <property type="entry name" value="Homeodomain-like"/>
    <property type="match status" value="2"/>
</dbReference>
<dbReference type="InterPro" id="IPR037923">
    <property type="entry name" value="HTH-like"/>
</dbReference>
<dbReference type="Pfam" id="PF12833">
    <property type="entry name" value="HTH_18"/>
    <property type="match status" value="1"/>
</dbReference>
<evidence type="ECO:0000313" key="5">
    <source>
        <dbReference type="EMBL" id="MCU6766770.1"/>
    </source>
</evidence>
<dbReference type="InterPro" id="IPR003313">
    <property type="entry name" value="AraC-bd"/>
</dbReference>
<proteinExistence type="predicted"/>
<keyword evidence="2" id="KW-0238">DNA-binding</keyword>
<protein>
    <submittedName>
        <fullName evidence="5">Helix-turn-helix domain-containing protein</fullName>
    </submittedName>
</protein>
<dbReference type="CDD" id="cd02208">
    <property type="entry name" value="cupin_RmlC-like"/>
    <property type="match status" value="1"/>
</dbReference>
<dbReference type="InterPro" id="IPR009057">
    <property type="entry name" value="Homeodomain-like_sf"/>
</dbReference>
<dbReference type="SUPFAM" id="SSF51215">
    <property type="entry name" value="Regulatory protein AraC"/>
    <property type="match status" value="1"/>
</dbReference>
<dbReference type="EMBL" id="JAOQJL010000039">
    <property type="protein sequence ID" value="MCU6766770.1"/>
    <property type="molecule type" value="Genomic_DNA"/>
</dbReference>
<evidence type="ECO:0000256" key="2">
    <source>
        <dbReference type="ARBA" id="ARBA00023125"/>
    </source>
</evidence>
<dbReference type="Proteomes" id="UP001652409">
    <property type="component" value="Unassembled WGS sequence"/>
</dbReference>
<reference evidence="5 6" key="1">
    <citation type="journal article" date="2021" name="ISME Commun">
        <title>Automated analysis of genomic sequences facilitates high-throughput and comprehensive description of bacteria.</title>
        <authorList>
            <person name="Hitch T.C.A."/>
        </authorList>
    </citation>
    <scope>NUCLEOTIDE SEQUENCE [LARGE SCALE GENOMIC DNA]</scope>
    <source>
        <strain evidence="5 6">Sanger_23</strain>
    </source>
</reference>
<name>A0ABT2TX19_9FIRM</name>
<dbReference type="InterPro" id="IPR020449">
    <property type="entry name" value="Tscrpt_reg_AraC-type_HTH"/>
</dbReference>
<dbReference type="PRINTS" id="PR00032">
    <property type="entry name" value="HTHARAC"/>
</dbReference>
<dbReference type="PROSITE" id="PS00041">
    <property type="entry name" value="HTH_ARAC_FAMILY_1"/>
    <property type="match status" value="1"/>
</dbReference>
<accession>A0ABT2TX19</accession>
<sequence length="293" mass="33877">MKIRIKENQQEAIQGITQEYPYAYHHVNIKKTKVPWHWHEELELNYVEAGCVKVFTSGKSYIFQKGQAYFINSNVLCSMEDGGGDQACVLESHLFHSTLLAGHFKSIYETKYLAPILQNRHLEILGIAGEIKRQSELLAMLIKLGRMQAMENVEFQTRNLLSEIWLLLMEEARDMFQGSKRGQYSENQTRIMDMLSYIHENYDHKILLEEIAEAASVSSRECIRCFQECIHKTPFDYVQDYRIRQAEKLLTETDLSVTEIAYATGFSGSAYFGKVFKNLTGKTPGNYRKGKDK</sequence>
<evidence type="ECO:0000256" key="3">
    <source>
        <dbReference type="ARBA" id="ARBA00023163"/>
    </source>
</evidence>
<dbReference type="PANTHER" id="PTHR43280">
    <property type="entry name" value="ARAC-FAMILY TRANSCRIPTIONAL REGULATOR"/>
    <property type="match status" value="1"/>
</dbReference>
<keyword evidence="1" id="KW-0805">Transcription regulation</keyword>
<dbReference type="InterPro" id="IPR018062">
    <property type="entry name" value="HTH_AraC-typ_CS"/>
</dbReference>
<dbReference type="SUPFAM" id="SSF46689">
    <property type="entry name" value="Homeodomain-like"/>
    <property type="match status" value="2"/>
</dbReference>
<keyword evidence="6" id="KW-1185">Reference proteome</keyword>
<dbReference type="InterPro" id="IPR018060">
    <property type="entry name" value="HTH_AraC"/>
</dbReference>